<dbReference type="InterPro" id="IPR050407">
    <property type="entry name" value="Geranylgeranyl_reductase"/>
</dbReference>
<dbReference type="RefSeq" id="WP_168907554.1">
    <property type="nucleotide sequence ID" value="NZ_CP051428.1"/>
</dbReference>
<dbReference type="PRINTS" id="PR00420">
    <property type="entry name" value="RNGMNOXGNASE"/>
</dbReference>
<dbReference type="InterPro" id="IPR036188">
    <property type="entry name" value="FAD/NAD-bd_sf"/>
</dbReference>
<organism evidence="2 3">
    <name type="scientific">Paenibacillus albicereus</name>
    <dbReference type="NCBI Taxonomy" id="2726185"/>
    <lineage>
        <taxon>Bacteria</taxon>
        <taxon>Bacillati</taxon>
        <taxon>Bacillota</taxon>
        <taxon>Bacilli</taxon>
        <taxon>Bacillales</taxon>
        <taxon>Paenibacillaceae</taxon>
        <taxon>Paenibacillus</taxon>
    </lineage>
</organism>
<dbReference type="SUPFAM" id="SSF51905">
    <property type="entry name" value="FAD/NAD(P)-binding domain"/>
    <property type="match status" value="1"/>
</dbReference>
<name>A0A6H2GXS8_9BACL</name>
<dbReference type="Pfam" id="PF01494">
    <property type="entry name" value="FAD_binding_3"/>
    <property type="match status" value="1"/>
</dbReference>
<sequence length="395" mass="40854">MLDVLVCGGGPAGSALAWRLARLGMRVAIADAGRHPRRKPCGESLNPGAAAALRRLAQDGQAGGDPSWDELQGELQPLEGWALHCGSARLEARYPGGAAGWSCRRERLDGWLLERAVAAGAVLLPECRVKEVRQGGSGCEIKAIREGRPVKLAARYVVGADGIRSAVARSAGLAAPPGPLRKVALTGRIAGLADLEPLVELHLEPGALIGLAPLAGGEANATLVLPAAAAASSAAALRHGRPALLAALRASPTLAARALQAEASGEALACGPFDAPVRSACSGRVLLVGDAAGYYDPLTGQGLFRALRGAELAASALADARHAGDARPLQAYGSQLRREFGPGAALQRWIEYGASRPRLFRAALAGIRWSGTAERLASRIGDCPPGAEFRRTRLR</sequence>
<dbReference type="PANTHER" id="PTHR42685:SF19">
    <property type="entry name" value="POSSIBLE OXIDOREDUCTASE"/>
    <property type="match status" value="1"/>
</dbReference>
<dbReference type="GO" id="GO:0071949">
    <property type="term" value="F:FAD binding"/>
    <property type="evidence" value="ECO:0007669"/>
    <property type="project" value="InterPro"/>
</dbReference>
<evidence type="ECO:0000259" key="1">
    <source>
        <dbReference type="Pfam" id="PF01494"/>
    </source>
</evidence>
<reference evidence="2 3" key="1">
    <citation type="submission" date="2020-04" db="EMBL/GenBank/DDBJ databases">
        <title>Novel Paenibacillus strain UniB2 isolated from commercial digestive syrup.</title>
        <authorList>
            <person name="Thorat V."/>
            <person name="Kirdat K."/>
            <person name="Tiwarekar B."/>
            <person name="Yadav A."/>
        </authorList>
    </citation>
    <scope>NUCLEOTIDE SEQUENCE [LARGE SCALE GENOMIC DNA]</scope>
    <source>
        <strain evidence="2 3">UniB2</strain>
    </source>
</reference>
<dbReference type="PANTHER" id="PTHR42685">
    <property type="entry name" value="GERANYLGERANYL DIPHOSPHATE REDUCTASE"/>
    <property type="match status" value="1"/>
</dbReference>
<keyword evidence="3" id="KW-1185">Reference proteome</keyword>
<dbReference type="EMBL" id="CP051428">
    <property type="protein sequence ID" value="QJC51976.1"/>
    <property type="molecule type" value="Genomic_DNA"/>
</dbReference>
<dbReference type="InterPro" id="IPR002938">
    <property type="entry name" value="FAD-bd"/>
</dbReference>
<proteinExistence type="predicted"/>
<feature type="domain" description="FAD-binding" evidence="1">
    <location>
        <begin position="2"/>
        <end position="335"/>
    </location>
</feature>
<dbReference type="Proteomes" id="UP000502136">
    <property type="component" value="Chromosome"/>
</dbReference>
<dbReference type="KEGG" id="palr:HGI30_10720"/>
<protein>
    <submittedName>
        <fullName evidence="2">NAD(P)/FAD-dependent oxidoreductase</fullName>
    </submittedName>
</protein>
<evidence type="ECO:0000313" key="3">
    <source>
        <dbReference type="Proteomes" id="UP000502136"/>
    </source>
</evidence>
<evidence type="ECO:0000313" key="2">
    <source>
        <dbReference type="EMBL" id="QJC51976.1"/>
    </source>
</evidence>
<accession>A0A6H2GXS8</accession>
<gene>
    <name evidence="2" type="ORF">HGI30_10720</name>
</gene>
<dbReference type="AlphaFoldDB" id="A0A6H2GXS8"/>
<dbReference type="Gene3D" id="3.50.50.60">
    <property type="entry name" value="FAD/NAD(P)-binding domain"/>
    <property type="match status" value="1"/>
</dbReference>